<dbReference type="KEGG" id="apo:Arcpr_1484"/>
<gene>
    <name evidence="1" type="ordered locus">Arcpr_1484</name>
</gene>
<dbReference type="Proteomes" id="UP000001901">
    <property type="component" value="Chromosome"/>
</dbReference>
<proteinExistence type="predicted"/>
<dbReference type="RefSeq" id="WP_012940867.1">
    <property type="nucleotide sequence ID" value="NC_013741.1"/>
</dbReference>
<organism evidence="1 2">
    <name type="scientific">Archaeoglobus profundus (strain DSM 5631 / JCM 9629 / NBRC 100127 / Av18)</name>
    <dbReference type="NCBI Taxonomy" id="572546"/>
    <lineage>
        <taxon>Archaea</taxon>
        <taxon>Methanobacteriati</taxon>
        <taxon>Methanobacteriota</taxon>
        <taxon>Archaeoglobi</taxon>
        <taxon>Archaeoglobales</taxon>
        <taxon>Archaeoglobaceae</taxon>
        <taxon>Archaeoglobus</taxon>
    </lineage>
</organism>
<dbReference type="STRING" id="572546.Arcpr_1484"/>
<dbReference type="PaxDb" id="572546-Arcpr_1484"/>
<dbReference type="EMBL" id="CP001857">
    <property type="protein sequence ID" value="ADB58531.1"/>
    <property type="molecule type" value="Genomic_DNA"/>
</dbReference>
<evidence type="ECO:0000313" key="1">
    <source>
        <dbReference type="EMBL" id="ADB58531.1"/>
    </source>
</evidence>
<dbReference type="AlphaFoldDB" id="D2REI7"/>
<accession>D2REI7</accession>
<dbReference type="eggNOG" id="arCOG13279">
    <property type="taxonomic scope" value="Archaea"/>
</dbReference>
<dbReference type="HOGENOM" id="CLU_2366048_0_0_2"/>
<evidence type="ECO:0000313" key="2">
    <source>
        <dbReference type="Proteomes" id="UP000001901"/>
    </source>
</evidence>
<dbReference type="GeneID" id="8740174"/>
<reference evidence="1 2" key="1">
    <citation type="journal article" date="2010" name="Stand. Genomic Sci.">
        <title>Complete genome sequence of Archaeoglobus profundus type strain (AV18).</title>
        <authorList>
            <person name="von Jan M."/>
            <person name="Lapidus A."/>
            <person name="Del Rio T.G."/>
            <person name="Copeland A."/>
            <person name="Tice H."/>
            <person name="Cheng J.F."/>
            <person name="Lucas S."/>
            <person name="Chen F."/>
            <person name="Nolan M."/>
            <person name="Goodwin L."/>
            <person name="Han C."/>
            <person name="Pitluck S."/>
            <person name="Liolios K."/>
            <person name="Ivanova N."/>
            <person name="Mavromatis K."/>
            <person name="Ovchinnikova G."/>
            <person name="Chertkov O."/>
            <person name="Pati A."/>
            <person name="Chen A."/>
            <person name="Palaniappan K."/>
            <person name="Land M."/>
            <person name="Hauser L."/>
            <person name="Chang Y.J."/>
            <person name="Jeffries C.D."/>
            <person name="Saunders E."/>
            <person name="Brettin T."/>
            <person name="Detter J.C."/>
            <person name="Chain P."/>
            <person name="Eichinger K."/>
            <person name="Huber H."/>
            <person name="Spring S."/>
            <person name="Rohde M."/>
            <person name="Goker M."/>
            <person name="Wirth R."/>
            <person name="Woyke T."/>
            <person name="Bristow J."/>
            <person name="Eisen J.A."/>
            <person name="Markowitz V."/>
            <person name="Hugenholtz P."/>
            <person name="Kyrpides N.C."/>
            <person name="Klenk H.P."/>
        </authorList>
    </citation>
    <scope>NUCLEOTIDE SEQUENCE [LARGE SCALE GENOMIC DNA]</scope>
    <source>
        <strain evidence="2">DSM 5631 / JCM 9629 / NBRC 100127 / Av18</strain>
    </source>
</reference>
<sequence length="95" mass="11367">MPSVKVLPFDPKLGYPQKQLVKINNTAYRLFYRWNYQGNFAVLRIRRLEDDEIVFEGKLVEKNPFEIKDPQTYETLFVILPWNVNEKTAEVWVFA</sequence>
<protein>
    <submittedName>
        <fullName evidence="1">Uncharacterized protein</fullName>
    </submittedName>
</protein>
<name>D2REI7_ARCPA</name>
<keyword evidence="2" id="KW-1185">Reference proteome</keyword>